<keyword evidence="3" id="KW-1185">Reference proteome</keyword>
<proteinExistence type="predicted"/>
<name>A0ABS6YS24_9ACTN</name>
<dbReference type="Proteomes" id="UP001197114">
    <property type="component" value="Unassembled WGS sequence"/>
</dbReference>
<keyword evidence="1" id="KW-0732">Signal</keyword>
<evidence type="ECO:0000313" key="3">
    <source>
        <dbReference type="Proteomes" id="UP001197114"/>
    </source>
</evidence>
<dbReference type="RefSeq" id="WP_219689738.1">
    <property type="nucleotide sequence ID" value="NZ_WMBF01000180.1"/>
</dbReference>
<reference evidence="2 3" key="1">
    <citation type="submission" date="2019-11" db="EMBL/GenBank/DDBJ databases">
        <authorList>
            <person name="Ay H."/>
        </authorList>
    </citation>
    <scope>NUCLEOTIDE SEQUENCE [LARGE SCALE GENOMIC DNA]</scope>
    <source>
        <strain evidence="2 3">BG9H</strain>
    </source>
</reference>
<feature type="chain" id="PRO_5046623950" evidence="1">
    <location>
        <begin position="36"/>
        <end position="152"/>
    </location>
</feature>
<accession>A0ABS6YS24</accession>
<comment type="caution">
    <text evidence="2">The sequence shown here is derived from an EMBL/GenBank/DDBJ whole genome shotgun (WGS) entry which is preliminary data.</text>
</comment>
<organism evidence="2 3">
    <name type="scientific">Streptomyces anatolicus</name>
    <dbReference type="NCBI Taxonomy" id="2675858"/>
    <lineage>
        <taxon>Bacteria</taxon>
        <taxon>Bacillati</taxon>
        <taxon>Actinomycetota</taxon>
        <taxon>Actinomycetes</taxon>
        <taxon>Kitasatosporales</taxon>
        <taxon>Streptomycetaceae</taxon>
        <taxon>Streptomyces</taxon>
    </lineage>
</organism>
<evidence type="ECO:0000313" key="2">
    <source>
        <dbReference type="EMBL" id="MBW5423357.1"/>
    </source>
</evidence>
<sequence>MNRKKASKASATLFAGMLKVRSLGAPHALSLVALAAECVTESTRNVRKFVDVLPEMENPAGPHVLMLYYKHKPEIRDIRKSWTEAANSLGSHFPDVEVAWRDWVAAYGDMTRLDPGASQEDAQRILGELMAAKGRLIRSLSNIVLLICLLES</sequence>
<dbReference type="EMBL" id="WMBF01000180">
    <property type="protein sequence ID" value="MBW5423357.1"/>
    <property type="molecule type" value="Genomic_DNA"/>
</dbReference>
<gene>
    <name evidence="2" type="ORF">GKQ77_17590</name>
</gene>
<feature type="signal peptide" evidence="1">
    <location>
        <begin position="1"/>
        <end position="35"/>
    </location>
</feature>
<evidence type="ECO:0000256" key="1">
    <source>
        <dbReference type="SAM" id="SignalP"/>
    </source>
</evidence>
<protein>
    <submittedName>
        <fullName evidence="2">Uncharacterized protein</fullName>
    </submittedName>
</protein>